<accession>A0A9W9XK67</accession>
<organism evidence="2 3">
    <name type="scientific">Penicillium fimorum</name>
    <dbReference type="NCBI Taxonomy" id="1882269"/>
    <lineage>
        <taxon>Eukaryota</taxon>
        <taxon>Fungi</taxon>
        <taxon>Dikarya</taxon>
        <taxon>Ascomycota</taxon>
        <taxon>Pezizomycotina</taxon>
        <taxon>Eurotiomycetes</taxon>
        <taxon>Eurotiomycetidae</taxon>
        <taxon>Eurotiales</taxon>
        <taxon>Aspergillaceae</taxon>
        <taxon>Penicillium</taxon>
    </lineage>
</organism>
<feature type="compositionally biased region" description="Polar residues" evidence="1">
    <location>
        <begin position="139"/>
        <end position="150"/>
    </location>
</feature>
<dbReference type="OrthoDB" id="10476361at2759"/>
<feature type="compositionally biased region" description="Basic and acidic residues" evidence="1">
    <location>
        <begin position="70"/>
        <end position="81"/>
    </location>
</feature>
<gene>
    <name evidence="2" type="ORF">N7463_010604</name>
</gene>
<evidence type="ECO:0000313" key="3">
    <source>
        <dbReference type="Proteomes" id="UP001149954"/>
    </source>
</evidence>
<evidence type="ECO:0000256" key="1">
    <source>
        <dbReference type="SAM" id="MobiDB-lite"/>
    </source>
</evidence>
<evidence type="ECO:0000313" key="2">
    <source>
        <dbReference type="EMBL" id="KAJ5494517.1"/>
    </source>
</evidence>
<feature type="region of interest" description="Disordered" evidence="1">
    <location>
        <begin position="60"/>
        <end position="150"/>
    </location>
</feature>
<protein>
    <submittedName>
        <fullName evidence="2">Uncharacterized protein</fullName>
    </submittedName>
</protein>
<feature type="region of interest" description="Disordered" evidence="1">
    <location>
        <begin position="1"/>
        <end position="27"/>
    </location>
</feature>
<proteinExistence type="predicted"/>
<comment type="caution">
    <text evidence="2">The sequence shown here is derived from an EMBL/GenBank/DDBJ whole genome shotgun (WGS) entry which is preliminary data.</text>
</comment>
<reference evidence="2" key="1">
    <citation type="submission" date="2022-12" db="EMBL/GenBank/DDBJ databases">
        <authorList>
            <person name="Petersen C."/>
        </authorList>
    </citation>
    <scope>NUCLEOTIDE SEQUENCE</scope>
    <source>
        <strain evidence="2">IBT 29495</strain>
    </source>
</reference>
<dbReference type="AlphaFoldDB" id="A0A9W9XK67"/>
<dbReference type="Proteomes" id="UP001149954">
    <property type="component" value="Unassembled WGS sequence"/>
</dbReference>
<keyword evidence="3" id="KW-1185">Reference proteome</keyword>
<feature type="compositionally biased region" description="Low complexity" evidence="1">
    <location>
        <begin position="103"/>
        <end position="119"/>
    </location>
</feature>
<reference evidence="2" key="2">
    <citation type="journal article" date="2023" name="IMA Fungus">
        <title>Comparative genomic study of the Penicillium genus elucidates a diverse pangenome and 15 lateral gene transfer events.</title>
        <authorList>
            <person name="Petersen C."/>
            <person name="Sorensen T."/>
            <person name="Nielsen M.R."/>
            <person name="Sondergaard T.E."/>
            <person name="Sorensen J.L."/>
            <person name="Fitzpatrick D.A."/>
            <person name="Frisvad J.C."/>
            <person name="Nielsen K.L."/>
        </authorList>
    </citation>
    <scope>NUCLEOTIDE SEQUENCE</scope>
    <source>
        <strain evidence="2">IBT 29495</strain>
    </source>
</reference>
<sequence length="150" mass="16335">MPYQTSNGKVHDGKQKKMKSNGMKSGKCSLHLEVQRVQGRAVRIHYDCASVPQQRQAVIGYAESDAGSEDASRSEDNEVPRKKVKQSVNTTTPDPSTYTPRRTGNAATGSSSNTTLNSTRQETSETSENKRKRPPTGANPRSSQVSSEPP</sequence>
<feature type="compositionally biased region" description="Polar residues" evidence="1">
    <location>
        <begin position="86"/>
        <end position="102"/>
    </location>
</feature>
<name>A0A9W9XK67_9EURO</name>
<dbReference type="EMBL" id="JAPWDS010000006">
    <property type="protein sequence ID" value="KAJ5494517.1"/>
    <property type="molecule type" value="Genomic_DNA"/>
</dbReference>